<dbReference type="PROSITE" id="PS51770">
    <property type="entry name" value="HOTDOG_ACOT"/>
    <property type="match status" value="1"/>
</dbReference>
<dbReference type="GO" id="GO:0006637">
    <property type="term" value="P:acyl-CoA metabolic process"/>
    <property type="evidence" value="ECO:0007669"/>
    <property type="project" value="TreeGrafter"/>
</dbReference>
<dbReference type="CDD" id="cd03442">
    <property type="entry name" value="BFIT_BACH"/>
    <property type="match status" value="1"/>
</dbReference>
<dbReference type="PANTHER" id="PTHR11049:SF24">
    <property type="entry name" value="CYTOSOLIC ACYL COENZYME A THIOESTER HYDROLASE"/>
    <property type="match status" value="1"/>
</dbReference>
<dbReference type="PANTHER" id="PTHR11049">
    <property type="entry name" value="ACYL COENZYME A THIOESTER HYDROLASE"/>
    <property type="match status" value="1"/>
</dbReference>
<dbReference type="AlphaFoldDB" id="A0A075GXW7"/>
<dbReference type="Gene3D" id="3.10.129.10">
    <property type="entry name" value="Hotdog Thioesterase"/>
    <property type="match status" value="1"/>
</dbReference>
<dbReference type="InterPro" id="IPR029069">
    <property type="entry name" value="HotDog_dom_sf"/>
</dbReference>
<protein>
    <submittedName>
        <fullName evidence="3">Thioesterase superfamily protein</fullName>
    </submittedName>
</protein>
<dbReference type="InterPro" id="IPR033120">
    <property type="entry name" value="HOTDOG_ACOT"/>
</dbReference>
<evidence type="ECO:0000259" key="2">
    <source>
        <dbReference type="PROSITE" id="PS51770"/>
    </source>
</evidence>
<reference evidence="3" key="1">
    <citation type="journal article" date="2014" name="Genome Biol. Evol.">
        <title>Pangenome evidence for extensive interdomain horizontal transfer affecting lineage core and shell genes in uncultured planktonic thaumarchaeota and euryarchaeota.</title>
        <authorList>
            <person name="Deschamps P."/>
            <person name="Zivanovic Y."/>
            <person name="Moreira D."/>
            <person name="Rodriguez-Valera F."/>
            <person name="Lopez-Garcia P."/>
        </authorList>
    </citation>
    <scope>NUCLEOTIDE SEQUENCE</scope>
</reference>
<feature type="domain" description="HotDog ACOT-type" evidence="2">
    <location>
        <begin position="7"/>
        <end position="119"/>
    </location>
</feature>
<evidence type="ECO:0000313" key="3">
    <source>
        <dbReference type="EMBL" id="AIF08669.1"/>
    </source>
</evidence>
<proteinExistence type="predicted"/>
<name>A0A075GXW7_9EURY</name>
<dbReference type="InterPro" id="IPR040170">
    <property type="entry name" value="Cytosol_ACT"/>
</dbReference>
<dbReference type="EMBL" id="KF900838">
    <property type="protein sequence ID" value="AIF08669.1"/>
    <property type="molecule type" value="Genomic_DNA"/>
</dbReference>
<dbReference type="GO" id="GO:0005829">
    <property type="term" value="C:cytosol"/>
    <property type="evidence" value="ECO:0007669"/>
    <property type="project" value="TreeGrafter"/>
</dbReference>
<organism evidence="3">
    <name type="scientific">uncultured marine group II/III euryarchaeote KM3_31_G09</name>
    <dbReference type="NCBI Taxonomy" id="1456432"/>
    <lineage>
        <taxon>Archaea</taxon>
        <taxon>Methanobacteriati</taxon>
        <taxon>Methanobacteriota</taxon>
        <taxon>environmental samples</taxon>
    </lineage>
</organism>
<dbReference type="SUPFAM" id="SSF54637">
    <property type="entry name" value="Thioesterase/thiol ester dehydrase-isomerase"/>
    <property type="match status" value="1"/>
</dbReference>
<dbReference type="InterPro" id="IPR006683">
    <property type="entry name" value="Thioestr_dom"/>
</dbReference>
<dbReference type="Pfam" id="PF03061">
    <property type="entry name" value="4HBT"/>
    <property type="match status" value="1"/>
</dbReference>
<dbReference type="GO" id="GO:0009062">
    <property type="term" value="P:fatty acid catabolic process"/>
    <property type="evidence" value="ECO:0007669"/>
    <property type="project" value="TreeGrafter"/>
</dbReference>
<dbReference type="GO" id="GO:0052816">
    <property type="term" value="F:long-chain fatty acyl-CoA hydrolase activity"/>
    <property type="evidence" value="ECO:0007669"/>
    <property type="project" value="TreeGrafter"/>
</dbReference>
<evidence type="ECO:0000256" key="1">
    <source>
        <dbReference type="ARBA" id="ARBA00022801"/>
    </source>
</evidence>
<sequence length="153" mass="17014">MPGEPFTTEPVVLIQEVFPGDTNAYNTLFGGRLLSIMDTAAGIVSSKFAHREFVTVSIDSLKFKRPAFQGDLIEVTAQVVFTSTHTAGCHVIARRLDRSVWESEEICTGFFFMVAIDNQMRPIPIPQFVPKSDDEKKLWKAAESARDAMKASD</sequence>
<accession>A0A075GXW7</accession>
<keyword evidence="1" id="KW-0378">Hydrolase</keyword>